<organismHost>
    <name type="scientific">Agrotis segetum</name>
    <name type="common">Turnip moth</name>
    <dbReference type="NCBI Taxonomy" id="47767"/>
</organismHost>
<dbReference type="EMBL" id="AY522332">
    <property type="protein sequence ID" value="AAS82688.1"/>
    <property type="molecule type" value="Genomic_DNA"/>
</dbReference>
<evidence type="ECO:0000313" key="4">
    <source>
        <dbReference type="Proteomes" id="UP000202635"/>
    </source>
</evidence>
<keyword evidence="5" id="KW-1185">Reference proteome</keyword>
<gene>
    <name evidence="1" type="primary">ORF50</name>
    <name evidence="2" type="ORF">AsGV059</name>
    <name evidence="1" type="ORF">AsGVgp050</name>
</gene>
<evidence type="ECO:0000313" key="5">
    <source>
        <dbReference type="Proteomes" id="UP000232958"/>
    </source>
</evidence>
<reference evidence="1 4" key="1">
    <citation type="submission" date="2004-09" db="EMBL/GenBank/DDBJ databases">
        <authorList>
            <person name="Ai X.L."/>
            <person name="Wang Z.F."/>
            <person name="Wang B."/>
            <person name="Zhang W."/>
            <person name="Li F."/>
            <person name="Fu J.H."/>
            <person name="Cui C.S."/>
            <person name="Shi Y.H."/>
            <person name="He M."/>
        </authorList>
    </citation>
    <scope>NUCLEOTIDE SEQUENCE [LARGE SCALE GENOMIC DNA]</scope>
</reference>
<dbReference type="Proteomes" id="UP000232958">
    <property type="component" value="Segment"/>
</dbReference>
<evidence type="ECO:0000313" key="2">
    <source>
        <dbReference type="EMBL" id="AHN92098.1"/>
    </source>
</evidence>
<organism evidence="1 4">
    <name type="scientific">Agrotis segetum granulosis virus</name>
    <name type="common">AsGV</name>
    <name type="synonym">Agrotis segetum granulovirus</name>
    <dbReference type="NCBI Taxonomy" id="10464"/>
    <lineage>
        <taxon>Viruses</taxon>
        <taxon>Viruses incertae sedis</taxon>
        <taxon>Naldaviricetes</taxon>
        <taxon>Lefavirales</taxon>
        <taxon>Baculoviridae</taxon>
        <taxon>Betabaculovirus</taxon>
        <taxon>Betabaculovirus agsegetum</taxon>
    </lineage>
</organism>
<name>Q6QXJ3_GVAS</name>
<dbReference type="EMBL" id="KC994902">
    <property type="protein sequence ID" value="AHN92098.1"/>
    <property type="molecule type" value="Genomic_DNA"/>
</dbReference>
<reference evidence="3 5" key="3">
    <citation type="submission" date="2015-05" db="EMBL/GenBank/DDBJ databases">
        <title>Complete Sequence of an Agrotis segetum granulovirus isolate from Europe.</title>
        <authorList>
            <person name="Gueli Alletti G."/>
            <person name="Wennmann J.T."/>
            <person name="Jehle J.A."/>
        </authorList>
    </citation>
    <scope>NUCLEOTIDE SEQUENCE [LARGE SCALE GENOMIC DNA]</scope>
    <source>
        <strain evidence="3 5">DA</strain>
    </source>
</reference>
<proteinExistence type="predicted"/>
<evidence type="ECO:0000313" key="1">
    <source>
        <dbReference type="EMBL" id="AAS82688.1"/>
    </source>
</evidence>
<accession>Q6QXJ3</accession>
<protein>
    <submittedName>
        <fullName evidence="1">ORF50</fullName>
    </submittedName>
</protein>
<dbReference type="EMBL" id="KR584663">
    <property type="protein sequence ID" value="AKN63333.1"/>
    <property type="molecule type" value="Genomic_DNA"/>
</dbReference>
<sequence>MLCCYLIIMNTLMHTCVKVLVENKTKKLPIYYLHSLVSSLNGLPLTLKRLLREHLPLYYIDDTLLSIERADRCRECRAAAPPYFNRLPQLFCVKCIEPLFSLRKDSSIEYINSVCRIYKYTTMETQIYFAFAFS</sequence>
<reference evidence="2" key="2">
    <citation type="journal article" date="2014" name="Arch. Virol.">
        <title>Complete genome sequence of Agrotis segetum granulovirus Shanghai strain.</title>
        <authorList>
            <person name="Zhang X."/>
            <person name="Liang Z."/>
            <person name="Yin X."/>
            <person name="Wang J."/>
            <person name="Shao X."/>
        </authorList>
    </citation>
    <scope>NUCLEOTIDE SEQUENCE</scope>
    <source>
        <strain evidence="2">L1</strain>
    </source>
</reference>
<evidence type="ECO:0000313" key="3">
    <source>
        <dbReference type="EMBL" id="AKN63333.1"/>
    </source>
</evidence>
<dbReference type="Proteomes" id="UP000202635">
    <property type="component" value="Genome"/>
</dbReference>